<reference evidence="2 3" key="1">
    <citation type="submission" date="2019-07" db="EMBL/GenBank/DDBJ databases">
        <title>Genomes of sea-ice associated Colwellia species.</title>
        <authorList>
            <person name="Bowman J.P."/>
        </authorList>
    </citation>
    <scope>NUCLEOTIDE SEQUENCE [LARGE SCALE GENOMIC DNA]</scope>
    <source>
        <strain evidence="2 3">ACAM 459</strain>
    </source>
</reference>
<dbReference type="RefSeq" id="WP_146791224.1">
    <property type="nucleotide sequence ID" value="NZ_VOLT01000014.1"/>
</dbReference>
<gene>
    <name evidence="2" type="ORF">ESZ36_20210</name>
</gene>
<organism evidence="2 3">
    <name type="scientific">Colwellia demingiae</name>
    <dbReference type="NCBI Taxonomy" id="89401"/>
    <lineage>
        <taxon>Bacteria</taxon>
        <taxon>Pseudomonadati</taxon>
        <taxon>Pseudomonadota</taxon>
        <taxon>Gammaproteobacteria</taxon>
        <taxon>Alteromonadales</taxon>
        <taxon>Colwelliaceae</taxon>
        <taxon>Colwellia</taxon>
    </lineage>
</organism>
<dbReference type="Proteomes" id="UP000321822">
    <property type="component" value="Unassembled WGS sequence"/>
</dbReference>
<dbReference type="AlphaFoldDB" id="A0A5C6Q6H1"/>
<feature type="coiled-coil region" evidence="1">
    <location>
        <begin position="116"/>
        <end position="143"/>
    </location>
</feature>
<accession>A0A5C6Q6H1</accession>
<evidence type="ECO:0000313" key="3">
    <source>
        <dbReference type="Proteomes" id="UP000321822"/>
    </source>
</evidence>
<evidence type="ECO:0000256" key="1">
    <source>
        <dbReference type="SAM" id="Coils"/>
    </source>
</evidence>
<keyword evidence="1" id="KW-0175">Coiled coil</keyword>
<name>A0A5C6Q6H1_9GAMM</name>
<sequence>MNISSIINLMIILILLSGCAGKEEARQLVQAMQTTNKESAKIFSQYMHSAQETEFKKQQSIEQVLVLLEQERSVPVAVSNNCFKAVSQYQVDLSLAYNEQVSVIIQNLFSGKLKGIEEIDESLKRLENKLAEIELSMKDKRNRIRSGEGTQEIKDDLSREKNTYLATFMFYSIQRDAAVEEVSSKFDELTKNQLAKLTKEYDSQLLMLNQASEEKCLPTERQQAQISAQKNVQIKAALQEIGRANNAEFLSQVDKQVVGFMLANVRAASSLETYIDYNSLGSDSGVMELFKSLPGNIFIGAINPSSATNIDDVKSQSLALGKDLQGQLSKELVGFKSSLKDIASETTGTASSNITSLITNKLNKLVNEKLDKL</sequence>
<dbReference type="EMBL" id="VOLT01000014">
    <property type="protein sequence ID" value="TWX64301.1"/>
    <property type="molecule type" value="Genomic_DNA"/>
</dbReference>
<keyword evidence="3" id="KW-1185">Reference proteome</keyword>
<evidence type="ECO:0000313" key="2">
    <source>
        <dbReference type="EMBL" id="TWX64301.1"/>
    </source>
</evidence>
<comment type="caution">
    <text evidence="2">The sequence shown here is derived from an EMBL/GenBank/DDBJ whole genome shotgun (WGS) entry which is preliminary data.</text>
</comment>
<proteinExistence type="predicted"/>
<protein>
    <submittedName>
        <fullName evidence="2">Uncharacterized protein</fullName>
    </submittedName>
</protein>